<dbReference type="SUPFAM" id="SSF51230">
    <property type="entry name" value="Single hybrid motif"/>
    <property type="match status" value="1"/>
</dbReference>
<feature type="domain" description="Lipoyl-binding" evidence="8">
    <location>
        <begin position="4"/>
        <end position="79"/>
    </location>
</feature>
<accession>A0A3N3ZVC7</accession>
<evidence type="ECO:0000256" key="2">
    <source>
        <dbReference type="ARBA" id="ARBA00007317"/>
    </source>
</evidence>
<sequence>MAPIYGLEIPKWGMTMDEGVVTEWLVGDGAEVTAGQPVVSVESSKLAGEIEAQGAGVMRRQLGQLGETYVVGTLIGVIADADVSDAEIDDFVTGHGAAAGGGSGSGGGAAVGAATDSEGEPLGATETPANTAAPQGDSATSRTPAPAATAAATSPTVPAPAEDTGADRIPEQLRGSDDGEIPATPHALKLAQEHGIALSKITPTGRGGRVSVRDIQEAVSAAGGQVSFGNDRPKVGRLPVTGDDSAVAATPIARRLAAENGINLNGIRPSGRGGRVTREDVLGHLARTTGSAGGTAQPVAQEPARAAAAPSSSESGTGNNTGNKGTQIPLTQMRKVIAGRLQESYQQSPHFRVTTHADIDELLSIRKQINAGRDDARVTVNDLVVGAAAQALLRVPEVNAQYDPAAQVVTQFEHVDLSVAVSTGEGLITPIVRNADQKKITAISAEMTDLATRAKAGTLGPDEFQGGTFTVSNLGMFGVSHFDAIINPPQVAILAVGAGQRQFVPDDDGAPVARTRLPLTLSADHRVVDGATAARFCRELQRILESPSLIFA</sequence>
<dbReference type="InterPro" id="IPR001078">
    <property type="entry name" value="2-oxoacid_DH_actylTfrase"/>
</dbReference>
<dbReference type="Pfam" id="PF00198">
    <property type="entry name" value="2-oxoacid_dh"/>
    <property type="match status" value="1"/>
</dbReference>
<dbReference type="InterPro" id="IPR011053">
    <property type="entry name" value="Single_hybrid_motif"/>
</dbReference>
<gene>
    <name evidence="10" type="ORF">EDL96_10270</name>
</gene>
<keyword evidence="4 6" id="KW-0450">Lipoyl</keyword>
<feature type="compositionally biased region" description="Low complexity" evidence="7">
    <location>
        <begin position="138"/>
        <end position="161"/>
    </location>
</feature>
<feature type="region of interest" description="Disordered" evidence="7">
    <location>
        <begin position="98"/>
        <end position="179"/>
    </location>
</feature>
<evidence type="ECO:0000259" key="8">
    <source>
        <dbReference type="PROSITE" id="PS50968"/>
    </source>
</evidence>
<dbReference type="GO" id="GO:0005737">
    <property type="term" value="C:cytoplasm"/>
    <property type="evidence" value="ECO:0007669"/>
    <property type="project" value="TreeGrafter"/>
</dbReference>
<evidence type="ECO:0000256" key="1">
    <source>
        <dbReference type="ARBA" id="ARBA00001938"/>
    </source>
</evidence>
<comment type="similarity">
    <text evidence="2 6">Belongs to the 2-oxoacid dehydrogenase family.</text>
</comment>
<dbReference type="GO" id="GO:0016407">
    <property type="term" value="F:acetyltransferase activity"/>
    <property type="evidence" value="ECO:0007669"/>
    <property type="project" value="TreeGrafter"/>
</dbReference>
<evidence type="ECO:0000313" key="10">
    <source>
        <dbReference type="EMBL" id="ROZ62298.1"/>
    </source>
</evidence>
<feature type="compositionally biased region" description="Low complexity" evidence="7">
    <location>
        <begin position="296"/>
        <end position="326"/>
    </location>
</feature>
<evidence type="ECO:0000256" key="3">
    <source>
        <dbReference type="ARBA" id="ARBA00022679"/>
    </source>
</evidence>
<evidence type="ECO:0000256" key="5">
    <source>
        <dbReference type="ARBA" id="ARBA00023315"/>
    </source>
</evidence>
<dbReference type="EMBL" id="RKMF01000013">
    <property type="protein sequence ID" value="ROZ62298.1"/>
    <property type="molecule type" value="Genomic_DNA"/>
</dbReference>
<dbReference type="EC" id="2.3.1.-" evidence="6"/>
<feature type="compositionally biased region" description="Gly residues" evidence="7">
    <location>
        <begin position="98"/>
        <end position="110"/>
    </location>
</feature>
<dbReference type="PANTHER" id="PTHR43178">
    <property type="entry name" value="DIHYDROLIPOAMIDE ACETYLTRANSFERASE COMPONENT OF PYRUVATE DEHYDROGENASE COMPLEX"/>
    <property type="match status" value="1"/>
</dbReference>
<organism evidence="10 11">
    <name type="scientific">Kocuria soli</name>
    <dbReference type="NCBI Taxonomy" id="2485125"/>
    <lineage>
        <taxon>Bacteria</taxon>
        <taxon>Bacillati</taxon>
        <taxon>Actinomycetota</taxon>
        <taxon>Actinomycetes</taxon>
        <taxon>Micrococcales</taxon>
        <taxon>Micrococcaceae</taxon>
        <taxon>Kocuria</taxon>
    </lineage>
</organism>
<dbReference type="OrthoDB" id="9805770at2"/>
<dbReference type="PANTHER" id="PTHR43178:SF5">
    <property type="entry name" value="LIPOAMIDE ACYLTRANSFERASE COMPONENT OF BRANCHED-CHAIN ALPHA-KETO ACID DEHYDROGENASE COMPLEX, MITOCHONDRIAL"/>
    <property type="match status" value="1"/>
</dbReference>
<dbReference type="Gene3D" id="2.40.50.100">
    <property type="match status" value="1"/>
</dbReference>
<name>A0A3N3ZVC7_9MICC</name>
<dbReference type="PROSITE" id="PS50968">
    <property type="entry name" value="BIOTINYL_LIPOYL"/>
    <property type="match status" value="1"/>
</dbReference>
<reference evidence="10 11" key="1">
    <citation type="submission" date="2018-10" db="EMBL/GenBank/DDBJ databases">
        <title>Kocuria sp. M5W7-7, whole genome shotgun sequence.</title>
        <authorList>
            <person name="Tuo L."/>
        </authorList>
    </citation>
    <scope>NUCLEOTIDE SEQUENCE [LARGE SCALE GENOMIC DNA]</scope>
    <source>
        <strain evidence="10 11">M5W7-7</strain>
    </source>
</reference>
<dbReference type="PROSITE" id="PS51826">
    <property type="entry name" value="PSBD"/>
    <property type="match status" value="2"/>
</dbReference>
<comment type="cofactor">
    <cofactor evidence="1 6">
        <name>(R)-lipoate</name>
        <dbReference type="ChEBI" id="CHEBI:83088"/>
    </cofactor>
</comment>
<dbReference type="Pfam" id="PF00364">
    <property type="entry name" value="Biotin_lipoyl"/>
    <property type="match status" value="1"/>
</dbReference>
<feature type="domain" description="Peripheral subunit-binding (PSBD)" evidence="9">
    <location>
        <begin position="182"/>
        <end position="219"/>
    </location>
</feature>
<dbReference type="SUPFAM" id="SSF52777">
    <property type="entry name" value="CoA-dependent acyltransferases"/>
    <property type="match status" value="1"/>
</dbReference>
<dbReference type="InterPro" id="IPR000089">
    <property type="entry name" value="Biotin_lipoyl"/>
</dbReference>
<keyword evidence="11" id="KW-1185">Reference proteome</keyword>
<feature type="compositionally biased region" description="Basic and acidic residues" evidence="7">
    <location>
        <begin position="165"/>
        <end position="177"/>
    </location>
</feature>
<evidence type="ECO:0000313" key="11">
    <source>
        <dbReference type="Proteomes" id="UP000270616"/>
    </source>
</evidence>
<dbReference type="Gene3D" id="3.30.559.10">
    <property type="entry name" value="Chloramphenicol acetyltransferase-like domain"/>
    <property type="match status" value="1"/>
</dbReference>
<dbReference type="AlphaFoldDB" id="A0A3N3ZVC7"/>
<dbReference type="Pfam" id="PF02817">
    <property type="entry name" value="E3_binding"/>
    <property type="match status" value="2"/>
</dbReference>
<keyword evidence="5 6" id="KW-0012">Acyltransferase</keyword>
<keyword evidence="3 6" id="KW-0808">Transferase</keyword>
<proteinExistence type="inferred from homology"/>
<dbReference type="Proteomes" id="UP000270616">
    <property type="component" value="Unassembled WGS sequence"/>
</dbReference>
<comment type="caution">
    <text evidence="10">The sequence shown here is derived from an EMBL/GenBank/DDBJ whole genome shotgun (WGS) entry which is preliminary data.</text>
</comment>
<dbReference type="Gene3D" id="4.10.320.10">
    <property type="entry name" value="E3-binding domain"/>
    <property type="match status" value="2"/>
</dbReference>
<dbReference type="RefSeq" id="WP_123825792.1">
    <property type="nucleotide sequence ID" value="NZ_RKMF01000013.1"/>
</dbReference>
<dbReference type="GO" id="GO:0031405">
    <property type="term" value="F:lipoic acid binding"/>
    <property type="evidence" value="ECO:0007669"/>
    <property type="project" value="TreeGrafter"/>
</dbReference>
<dbReference type="InterPro" id="IPR050743">
    <property type="entry name" value="2-oxoacid_DH_E2_comp"/>
</dbReference>
<feature type="domain" description="Peripheral subunit-binding (PSBD)" evidence="9">
    <location>
        <begin position="248"/>
        <end position="285"/>
    </location>
</feature>
<dbReference type="InterPro" id="IPR004167">
    <property type="entry name" value="PSBD"/>
</dbReference>
<dbReference type="CDD" id="cd06849">
    <property type="entry name" value="lipoyl_domain"/>
    <property type="match status" value="1"/>
</dbReference>
<evidence type="ECO:0000259" key="9">
    <source>
        <dbReference type="PROSITE" id="PS51826"/>
    </source>
</evidence>
<feature type="region of interest" description="Disordered" evidence="7">
    <location>
        <begin position="288"/>
        <end position="329"/>
    </location>
</feature>
<evidence type="ECO:0000256" key="4">
    <source>
        <dbReference type="ARBA" id="ARBA00022823"/>
    </source>
</evidence>
<dbReference type="SUPFAM" id="SSF47005">
    <property type="entry name" value="Peripheral subunit-binding domain of 2-oxo acid dehydrogenase complex"/>
    <property type="match status" value="2"/>
</dbReference>
<dbReference type="InterPro" id="IPR023213">
    <property type="entry name" value="CAT-like_dom_sf"/>
</dbReference>
<evidence type="ECO:0000256" key="7">
    <source>
        <dbReference type="SAM" id="MobiDB-lite"/>
    </source>
</evidence>
<dbReference type="InterPro" id="IPR036625">
    <property type="entry name" value="E3-bd_dom_sf"/>
</dbReference>
<evidence type="ECO:0000256" key="6">
    <source>
        <dbReference type="RuleBase" id="RU003423"/>
    </source>
</evidence>
<protein>
    <recommendedName>
        <fullName evidence="6">Dihydrolipoamide acetyltransferase component of pyruvate dehydrogenase complex</fullName>
        <ecNumber evidence="6">2.3.1.-</ecNumber>
    </recommendedName>
</protein>